<feature type="transmembrane region" description="Helical" evidence="1">
    <location>
        <begin position="247"/>
        <end position="264"/>
    </location>
</feature>
<keyword evidence="1" id="KW-0472">Membrane</keyword>
<feature type="transmembrane region" description="Helical" evidence="1">
    <location>
        <begin position="90"/>
        <end position="108"/>
    </location>
</feature>
<evidence type="ECO:0000256" key="1">
    <source>
        <dbReference type="SAM" id="Phobius"/>
    </source>
</evidence>
<dbReference type="PANTHER" id="PTHR31963">
    <property type="entry name" value="RAS GUANINE NUCLEOTIDE EXCHANGE FACTOR K"/>
    <property type="match status" value="1"/>
</dbReference>
<organism evidence="2">
    <name type="scientific">Opuntia streptacantha</name>
    <name type="common">Prickly pear cactus</name>
    <name type="synonym">Opuntia cardona</name>
    <dbReference type="NCBI Taxonomy" id="393608"/>
    <lineage>
        <taxon>Eukaryota</taxon>
        <taxon>Viridiplantae</taxon>
        <taxon>Streptophyta</taxon>
        <taxon>Embryophyta</taxon>
        <taxon>Tracheophyta</taxon>
        <taxon>Spermatophyta</taxon>
        <taxon>Magnoliopsida</taxon>
        <taxon>eudicotyledons</taxon>
        <taxon>Gunneridae</taxon>
        <taxon>Pentapetalae</taxon>
        <taxon>Caryophyllales</taxon>
        <taxon>Cactineae</taxon>
        <taxon>Cactaceae</taxon>
        <taxon>Opuntioideae</taxon>
        <taxon>Opuntia</taxon>
    </lineage>
</organism>
<keyword evidence="1" id="KW-1133">Transmembrane helix</keyword>
<dbReference type="AlphaFoldDB" id="A0A7C9E122"/>
<evidence type="ECO:0000313" key="2">
    <source>
        <dbReference type="EMBL" id="MBA4657020.1"/>
    </source>
</evidence>
<feature type="transmembrane region" description="Helical" evidence="1">
    <location>
        <begin position="45"/>
        <end position="70"/>
    </location>
</feature>
<accession>A0A7C9E122</accession>
<keyword evidence="1" id="KW-0812">Transmembrane</keyword>
<reference evidence="2" key="2">
    <citation type="submission" date="2020-07" db="EMBL/GenBank/DDBJ databases">
        <authorList>
            <person name="Vera ALvarez R."/>
            <person name="Arias-Moreno D.M."/>
            <person name="Jimenez-Jacinto V."/>
            <person name="Jimenez-Bremont J.F."/>
            <person name="Swaminathan K."/>
            <person name="Moose S.P."/>
            <person name="Guerrero-Gonzalez M.L."/>
            <person name="Marino-Ramirez L."/>
            <person name="Landsman D."/>
            <person name="Rodriguez-Kessler M."/>
            <person name="Delgado-Sanchez P."/>
        </authorList>
    </citation>
    <scope>NUCLEOTIDE SEQUENCE</scope>
    <source>
        <tissue evidence="2">Cladode</tissue>
    </source>
</reference>
<feature type="transmembrane region" description="Helical" evidence="1">
    <location>
        <begin position="181"/>
        <end position="208"/>
    </location>
</feature>
<reference evidence="2" key="1">
    <citation type="journal article" date="2013" name="J. Plant Res.">
        <title>Effect of fungi and light on seed germination of three Opuntia species from semiarid lands of central Mexico.</title>
        <authorList>
            <person name="Delgado-Sanchez P."/>
            <person name="Jimenez-Bremont J.F."/>
            <person name="Guerrero-Gonzalez Mde L."/>
            <person name="Flores J."/>
        </authorList>
    </citation>
    <scope>NUCLEOTIDE SEQUENCE</scope>
    <source>
        <tissue evidence="2">Cladode</tissue>
    </source>
</reference>
<proteinExistence type="predicted"/>
<name>A0A7C9E122_OPUST</name>
<dbReference type="PANTHER" id="PTHR31963:SF28">
    <property type="entry name" value="GUSTATORY RECEPTOR"/>
    <property type="match status" value="1"/>
</dbReference>
<sequence>MAVPTTPEVPLLENHCESETQQLKHSLKRLETFLRFLGFFHDSSLIFSLSSLSFLVIGIAAPSLVIFLFYCGAHRFSSRCDFYHVKTFELEVLICGATVAAVSLFCISRNLRKYGLRKFLFVDKFHGNSAEFQDQYVSRINDFFRMLAVWVLPCFVLKTAREFVKVIYVGNDSWLESLLSMFILLVSWAYSATIYLSGSSLFSLVCNLQVIHFENYRTLLERDLDVLIYIQEHIRLTFHLSKISHRFRIFLILEFLIVTASQFVALLETTGSNPNFNFINGADFAISSIVQVVGIIICLHAAAKMSHRAQGLASFASRWHALATCNSNEILGNADNGGNVDASNIMIPVVNYSESDLESADYVLPPTNVELASYMSSYHKRQAFVMYLQSNPGGVTIFGWTVDRALMNTIFFIELSVVTFVLGKTISFSTGST</sequence>
<dbReference type="Pfam" id="PF12056">
    <property type="entry name" value="DUF3537"/>
    <property type="match status" value="1"/>
</dbReference>
<feature type="transmembrane region" description="Helical" evidence="1">
    <location>
        <begin position="284"/>
        <end position="303"/>
    </location>
</feature>
<dbReference type="EMBL" id="GISG01194432">
    <property type="protein sequence ID" value="MBA4657020.1"/>
    <property type="molecule type" value="Transcribed_RNA"/>
</dbReference>
<dbReference type="InterPro" id="IPR021924">
    <property type="entry name" value="DUF3537"/>
</dbReference>
<protein>
    <submittedName>
        <fullName evidence="2">Uncharacterized protein</fullName>
    </submittedName>
</protein>